<dbReference type="InterPro" id="IPR050706">
    <property type="entry name" value="Cyclic-di-GMP_PDE-like"/>
</dbReference>
<dbReference type="Proteomes" id="UP000537130">
    <property type="component" value="Unassembled WGS sequence"/>
</dbReference>
<evidence type="ECO:0000259" key="3">
    <source>
        <dbReference type="PROSITE" id="PS50883"/>
    </source>
</evidence>
<comment type="caution">
    <text evidence="4">The sequence shown here is derived from an EMBL/GenBank/DDBJ whole genome shotgun (WGS) entry which is preliminary data.</text>
</comment>
<dbReference type="InterPro" id="IPR001789">
    <property type="entry name" value="Sig_transdc_resp-reg_receiver"/>
</dbReference>
<dbReference type="Gene3D" id="3.20.20.450">
    <property type="entry name" value="EAL domain"/>
    <property type="match status" value="1"/>
</dbReference>
<dbReference type="Gene3D" id="3.40.50.2300">
    <property type="match status" value="1"/>
</dbReference>
<organism evidence="4 5">
    <name type="scientific">Litorivivens lipolytica</name>
    <dbReference type="NCBI Taxonomy" id="1524264"/>
    <lineage>
        <taxon>Bacteria</taxon>
        <taxon>Pseudomonadati</taxon>
        <taxon>Pseudomonadota</taxon>
        <taxon>Gammaproteobacteria</taxon>
        <taxon>Litorivivens</taxon>
    </lineage>
</organism>
<dbReference type="RefSeq" id="WP_183409792.1">
    <property type="nucleotide sequence ID" value="NZ_JACHWY010000001.1"/>
</dbReference>
<dbReference type="InterPro" id="IPR035919">
    <property type="entry name" value="EAL_sf"/>
</dbReference>
<dbReference type="Pfam" id="PF00072">
    <property type="entry name" value="Response_reg"/>
    <property type="match status" value="1"/>
</dbReference>
<evidence type="ECO:0000313" key="5">
    <source>
        <dbReference type="Proteomes" id="UP000537130"/>
    </source>
</evidence>
<dbReference type="AlphaFoldDB" id="A0A7W4W470"/>
<dbReference type="PROSITE" id="PS50883">
    <property type="entry name" value="EAL"/>
    <property type="match status" value="1"/>
</dbReference>
<dbReference type="CDD" id="cd01948">
    <property type="entry name" value="EAL"/>
    <property type="match status" value="1"/>
</dbReference>
<keyword evidence="5" id="KW-1185">Reference proteome</keyword>
<dbReference type="InterPro" id="IPR001633">
    <property type="entry name" value="EAL_dom"/>
</dbReference>
<accession>A0A7W4W470</accession>
<dbReference type="Pfam" id="PF00563">
    <property type="entry name" value="EAL"/>
    <property type="match status" value="1"/>
</dbReference>
<evidence type="ECO:0000256" key="1">
    <source>
        <dbReference type="PROSITE-ProRule" id="PRU00169"/>
    </source>
</evidence>
<gene>
    <name evidence="4" type="ORF">FHR99_001389</name>
</gene>
<dbReference type="PANTHER" id="PTHR33121:SF79">
    <property type="entry name" value="CYCLIC DI-GMP PHOSPHODIESTERASE PDED-RELATED"/>
    <property type="match status" value="1"/>
</dbReference>
<evidence type="ECO:0000313" key="4">
    <source>
        <dbReference type="EMBL" id="MBB3047153.1"/>
    </source>
</evidence>
<dbReference type="SMART" id="SM00052">
    <property type="entry name" value="EAL"/>
    <property type="match status" value="1"/>
</dbReference>
<reference evidence="4 5" key="1">
    <citation type="submission" date="2020-08" db="EMBL/GenBank/DDBJ databases">
        <title>Genomic Encyclopedia of Type Strains, Phase III (KMG-III): the genomes of soil and plant-associated and newly described type strains.</title>
        <authorList>
            <person name="Whitman W."/>
        </authorList>
    </citation>
    <scope>NUCLEOTIDE SEQUENCE [LARGE SCALE GENOMIC DNA]</scope>
    <source>
        <strain evidence="4 5">CECT 8654</strain>
    </source>
</reference>
<dbReference type="EMBL" id="JACHWY010000001">
    <property type="protein sequence ID" value="MBB3047153.1"/>
    <property type="molecule type" value="Genomic_DNA"/>
</dbReference>
<feature type="domain" description="EAL" evidence="3">
    <location>
        <begin position="157"/>
        <end position="410"/>
    </location>
</feature>
<keyword evidence="1" id="KW-0597">Phosphoprotein</keyword>
<feature type="domain" description="Response regulatory" evidence="2">
    <location>
        <begin position="21"/>
        <end position="142"/>
    </location>
</feature>
<dbReference type="PANTHER" id="PTHR33121">
    <property type="entry name" value="CYCLIC DI-GMP PHOSPHODIESTERASE PDEF"/>
    <property type="match status" value="1"/>
</dbReference>
<protein>
    <submittedName>
        <fullName evidence="4">EAL domain-containing protein (Putative c-di-GMP-specific phosphodiesterase class I)</fullName>
    </submittedName>
</protein>
<name>A0A7W4W470_9GAMM</name>
<dbReference type="SMART" id="SM00448">
    <property type="entry name" value="REC"/>
    <property type="match status" value="1"/>
</dbReference>
<dbReference type="SUPFAM" id="SSF52172">
    <property type="entry name" value="CheY-like"/>
    <property type="match status" value="1"/>
</dbReference>
<dbReference type="SUPFAM" id="SSF141868">
    <property type="entry name" value="EAL domain-like"/>
    <property type="match status" value="1"/>
</dbReference>
<dbReference type="GO" id="GO:0071111">
    <property type="term" value="F:cyclic-guanylate-specific phosphodiesterase activity"/>
    <property type="evidence" value="ECO:0007669"/>
    <property type="project" value="InterPro"/>
</dbReference>
<dbReference type="InterPro" id="IPR011006">
    <property type="entry name" value="CheY-like_superfamily"/>
</dbReference>
<dbReference type="GO" id="GO:0000160">
    <property type="term" value="P:phosphorelay signal transduction system"/>
    <property type="evidence" value="ECO:0007669"/>
    <property type="project" value="InterPro"/>
</dbReference>
<feature type="modified residue" description="4-aspartylphosphate" evidence="1">
    <location>
        <position position="72"/>
    </location>
</feature>
<proteinExistence type="predicted"/>
<dbReference type="PROSITE" id="PS50110">
    <property type="entry name" value="RESPONSE_REGULATORY"/>
    <property type="match status" value="1"/>
</dbReference>
<sequence length="418" mass="46083">MMGIAMREVKYPSGTTIDKARVLIVEDDDFQRKIITRQLQSNQLEVLEAGDGAEALHIIRHSGHAVDFILCDLDMPTMDGMEFIRNLSDNNLLIPIALMSAREIRVIHSVELMCEAFTMPTLGSFQKPLSQKQLDSITRQAKVLAISAQSAPSTEDAAFSVSQVLSAIERGEIIPFFQPKFCLRDNRIVGAEALARWQHPTNGFIPPDSFIGLLEQSGNIDQLTLSILEQSCQIAAGWYQQGYNICLAVNLSTVSLQNKALSERICSIVEASGLPNSAVTLEVTESAAIANLGYALENLTRLRMRGFGISIDDFGTGFASMEQLRRIALTELKIDRSFVSTMLEEKESFAIVQSSIEIANRLNLTTVAEGVETEEQRAMLSAATCHHAQGYLFSKPLPADEFEKLLQNIEPSTENNPA</sequence>
<evidence type="ECO:0000259" key="2">
    <source>
        <dbReference type="PROSITE" id="PS50110"/>
    </source>
</evidence>